<name>A0A6J6K2Y7_9ZZZZ</name>
<organism evidence="1">
    <name type="scientific">freshwater metagenome</name>
    <dbReference type="NCBI Taxonomy" id="449393"/>
    <lineage>
        <taxon>unclassified sequences</taxon>
        <taxon>metagenomes</taxon>
        <taxon>ecological metagenomes</taxon>
    </lineage>
</organism>
<dbReference type="SUPFAM" id="SSF88659">
    <property type="entry name" value="Sigma3 and sigma4 domains of RNA polymerase sigma factors"/>
    <property type="match status" value="1"/>
</dbReference>
<proteinExistence type="predicted"/>
<sequence>MTQHNPHVPATDTERTALVWTTSATGPARLIIDEWERLVYSRPVIRRVNAWPFMPHAVESLDELLVLAGFGKPIDDSEGDHMLWQLVRHAEHDELAARIVLHRVMPSVLAMVRRRGRVVPGGMTAAMNEAIGAAWMVIRQFPHHRRHHKIAANLVRDIEYHAFVREFRLKKVEETQVGNDMMSRVAHDPQIDPLAERLNEVLCDALESGVATEHIVLLERLASGETTDQLAEEVGLSTRTIRNRRRNAIDAVRLSMQWDATETQTVGHHKHR</sequence>
<dbReference type="AlphaFoldDB" id="A0A6J6K2Y7"/>
<evidence type="ECO:0000313" key="1">
    <source>
        <dbReference type="EMBL" id="CAB4643702.1"/>
    </source>
</evidence>
<accession>A0A6J6K2Y7</accession>
<dbReference type="InterPro" id="IPR013324">
    <property type="entry name" value="RNA_pol_sigma_r3/r4-like"/>
</dbReference>
<gene>
    <name evidence="1" type="ORF">UFOPK2169_00298</name>
</gene>
<protein>
    <submittedName>
        <fullName evidence="1">Unannotated protein</fullName>
    </submittedName>
</protein>
<reference evidence="1" key="1">
    <citation type="submission" date="2020-05" db="EMBL/GenBank/DDBJ databases">
        <authorList>
            <person name="Chiriac C."/>
            <person name="Salcher M."/>
            <person name="Ghai R."/>
            <person name="Kavagutti S V."/>
        </authorList>
    </citation>
    <scope>NUCLEOTIDE SEQUENCE</scope>
</reference>
<dbReference type="EMBL" id="CAEZWE010000006">
    <property type="protein sequence ID" value="CAB4643702.1"/>
    <property type="molecule type" value="Genomic_DNA"/>
</dbReference>